<dbReference type="InterPro" id="IPR045851">
    <property type="entry name" value="AMP-bd_C_sf"/>
</dbReference>
<dbReference type="eggNOG" id="COG1020">
    <property type="taxonomic scope" value="Bacteria"/>
</dbReference>
<dbReference type="Gene3D" id="3.30.300.30">
    <property type="match status" value="1"/>
</dbReference>
<evidence type="ECO:0000313" key="2">
    <source>
        <dbReference type="EMBL" id="ADL34923.1"/>
    </source>
</evidence>
<proteinExistence type="predicted"/>
<dbReference type="GO" id="GO:0044550">
    <property type="term" value="P:secondary metabolite biosynthetic process"/>
    <property type="evidence" value="ECO:0007669"/>
    <property type="project" value="TreeGrafter"/>
</dbReference>
<evidence type="ECO:0000259" key="1">
    <source>
        <dbReference type="Pfam" id="PF00501"/>
    </source>
</evidence>
<dbReference type="AlphaFoldDB" id="E0RX15"/>
<name>E0RX15_BUTPB</name>
<dbReference type="Proteomes" id="UP000001299">
    <property type="component" value="Chromosome 1"/>
</dbReference>
<dbReference type="SUPFAM" id="SSF56801">
    <property type="entry name" value="Acetyl-CoA synthetase-like"/>
    <property type="match status" value="1"/>
</dbReference>
<dbReference type="EMBL" id="CP001810">
    <property type="protein sequence ID" value="ADL34923.1"/>
    <property type="molecule type" value="Genomic_DNA"/>
</dbReference>
<dbReference type="RefSeq" id="WP_013281576.1">
    <property type="nucleotide sequence ID" value="NC_014387.1"/>
</dbReference>
<dbReference type="Gene3D" id="3.40.50.12780">
    <property type="entry name" value="N-terminal domain of ligase-like"/>
    <property type="match status" value="1"/>
</dbReference>
<dbReference type="GO" id="GO:0031177">
    <property type="term" value="F:phosphopantetheine binding"/>
    <property type="evidence" value="ECO:0007669"/>
    <property type="project" value="TreeGrafter"/>
</dbReference>
<dbReference type="InterPro" id="IPR000873">
    <property type="entry name" value="AMP-dep_synth/lig_dom"/>
</dbReference>
<sequence>MGNVLDLFLKNVSDIPNSVFVVDNNRECTYLEMYRKAINASKLISFSTESVICLFMEKGIEAIAMMLGAALAGKAYVFINTTAPENRIKKMMEVAGVKYLFAEECFSEFFLETDIEDRIVIVRKAAFDKAESEPSVDNCWPTSTLLYGMFTSGTTGIPKLVVASSEAVYEFIEDFVNEIGLSREDIVGNQAPFDFDVSVKDIYSTIYTGGKLVLIDKKFFSRPDELLDYIREKKINTLIWAVTALCMASATKEFDEKISKEIKKVCFSGEVMPMKYLRIWKSALPNCSFYNVYGPTEVICNCTWYQVNDSDMTSDSIPIGKPFRKRRVYLIDNKGNLICDDDVKGEICVGGGLSSGYYNNLEETTKKFVDFQINDNDSVYVYHTGDIGYYKNGLLYFVGRNDFQIKRMGYRIELGEIENRVMDIDGVELACCIYNTETQKLCLFYTGYIKSDRIRRELRNTIPVYMLPNRIIQLVEMPVNKNGKIDRNGIKQDYERYFA</sequence>
<keyword evidence="3" id="KW-1185">Reference proteome</keyword>
<dbReference type="InterPro" id="IPR042099">
    <property type="entry name" value="ANL_N_sf"/>
</dbReference>
<dbReference type="STRING" id="515622.bpr_I2190"/>
<protein>
    <submittedName>
        <fullName evidence="2">AMP-binding enzyme</fullName>
    </submittedName>
</protein>
<dbReference type="HOGENOM" id="CLU_000022_2_12_9"/>
<organism evidence="2 3">
    <name type="scientific">Butyrivibrio proteoclasticus (strain ATCC 51982 / DSM 14932 / B316)</name>
    <name type="common">Clostridium proteoclasticum</name>
    <dbReference type="NCBI Taxonomy" id="515622"/>
    <lineage>
        <taxon>Bacteria</taxon>
        <taxon>Bacillati</taxon>
        <taxon>Bacillota</taxon>
        <taxon>Clostridia</taxon>
        <taxon>Lachnospirales</taxon>
        <taxon>Lachnospiraceae</taxon>
        <taxon>Butyrivibrio</taxon>
    </lineage>
</organism>
<accession>E0RX15</accession>
<dbReference type="GO" id="GO:0005737">
    <property type="term" value="C:cytoplasm"/>
    <property type="evidence" value="ECO:0007669"/>
    <property type="project" value="TreeGrafter"/>
</dbReference>
<dbReference type="PANTHER" id="PTHR45527">
    <property type="entry name" value="NONRIBOSOMAL PEPTIDE SYNTHETASE"/>
    <property type="match status" value="1"/>
</dbReference>
<gene>
    <name evidence="2" type="ordered locus">bpr_I2190</name>
</gene>
<dbReference type="GO" id="GO:0043041">
    <property type="term" value="P:amino acid activation for nonribosomal peptide biosynthetic process"/>
    <property type="evidence" value="ECO:0007669"/>
    <property type="project" value="TreeGrafter"/>
</dbReference>
<evidence type="ECO:0000313" key="3">
    <source>
        <dbReference type="Proteomes" id="UP000001299"/>
    </source>
</evidence>
<reference evidence="2 3" key="1">
    <citation type="journal article" date="2010" name="PLoS ONE">
        <title>The glycobiome of the rumen bacterium Butyrivibrio proteoclasticus B316(T) highlights adaptation to a polysaccharide-rich environment.</title>
        <authorList>
            <person name="Kelly W.J."/>
            <person name="Leahy S.C."/>
            <person name="Altermann E."/>
            <person name="Yeoman C.J."/>
            <person name="Dunne J.C."/>
            <person name="Kong Z."/>
            <person name="Pacheco D.M."/>
            <person name="Li D."/>
            <person name="Noel S.J."/>
            <person name="Moon C.D."/>
            <person name="Cookson A.L."/>
            <person name="Attwood G.T."/>
        </authorList>
    </citation>
    <scope>NUCLEOTIDE SEQUENCE [LARGE SCALE GENOMIC DNA]</scope>
    <source>
        <strain evidence="3">ATCC 51982 / DSM 14932 / B316</strain>
    </source>
</reference>
<dbReference type="PANTHER" id="PTHR45527:SF1">
    <property type="entry name" value="FATTY ACID SYNTHASE"/>
    <property type="match status" value="1"/>
</dbReference>
<dbReference type="Pfam" id="PF00501">
    <property type="entry name" value="AMP-binding"/>
    <property type="match status" value="1"/>
</dbReference>
<feature type="domain" description="AMP-dependent synthetase/ligase" evidence="1">
    <location>
        <begin position="12"/>
        <end position="358"/>
    </location>
</feature>
<dbReference type="KEGG" id="bpb:bpr_I2190"/>